<dbReference type="STRING" id="634436.SAMN05216361_2544"/>
<name>A0A1M5L6M8_9ALTE</name>
<accession>A0A1M5L6M8</accession>
<dbReference type="EMBL" id="FQWD01000004">
    <property type="protein sequence ID" value="SHG60616.1"/>
    <property type="molecule type" value="Genomic_DNA"/>
</dbReference>
<reference evidence="2" key="1">
    <citation type="submission" date="2016-11" db="EMBL/GenBank/DDBJ databases">
        <authorList>
            <person name="Varghese N."/>
            <person name="Submissions S."/>
        </authorList>
    </citation>
    <scope>NUCLEOTIDE SEQUENCE [LARGE SCALE GENOMIC DNA]</scope>
    <source>
        <strain evidence="2">CGMCC 1.8995</strain>
    </source>
</reference>
<organism evidence="1 2">
    <name type="scientific">Marisediminitalea aggregata</name>
    <dbReference type="NCBI Taxonomy" id="634436"/>
    <lineage>
        <taxon>Bacteria</taxon>
        <taxon>Pseudomonadati</taxon>
        <taxon>Pseudomonadota</taxon>
        <taxon>Gammaproteobacteria</taxon>
        <taxon>Alteromonadales</taxon>
        <taxon>Alteromonadaceae</taxon>
        <taxon>Marisediminitalea</taxon>
    </lineage>
</organism>
<gene>
    <name evidence="1" type="ORF">SAMN05216361_2544</name>
</gene>
<evidence type="ECO:0008006" key="3">
    <source>
        <dbReference type="Google" id="ProtNLM"/>
    </source>
</evidence>
<proteinExistence type="predicted"/>
<dbReference type="OrthoDB" id="6019428at2"/>
<evidence type="ECO:0000313" key="2">
    <source>
        <dbReference type="Proteomes" id="UP000184520"/>
    </source>
</evidence>
<dbReference type="Proteomes" id="UP000184520">
    <property type="component" value="Unassembled WGS sequence"/>
</dbReference>
<sequence>MCGFSFVELLVATSLVAISGTGLITLQTHFVQLDEQQALRTHAWYLAQEKLDDLAHFQWLESSAQNANDFKSIANNKGGQLPAGQILHPVSVSTSVNFQRNWQVTDVYFVDTTGNGQPDNWQTGSQLSTAQQTLVTAVQAKQVVVQVSWTDNKGKLNTVTAEGVIAPILAARAGVALNPYVAPVPAIGISPTGN</sequence>
<protein>
    <recommendedName>
        <fullName evidence="3">Prepilin-type N-terminal cleavage/methylation domain-containing protein</fullName>
    </recommendedName>
</protein>
<keyword evidence="2" id="KW-1185">Reference proteome</keyword>
<dbReference type="RefSeq" id="WP_073323005.1">
    <property type="nucleotide sequence ID" value="NZ_FQWD01000004.1"/>
</dbReference>
<evidence type="ECO:0000313" key="1">
    <source>
        <dbReference type="EMBL" id="SHG60616.1"/>
    </source>
</evidence>
<dbReference type="AlphaFoldDB" id="A0A1M5L6M8"/>